<sequence length="84" mass="9730">MDSSKNQQQTDLRWFLRPVWVVVAILCIGPLALPILWTSPAFKKIHKILITLILIVVTIWFAKVSVRLYNTLLDEMEQLQGILK</sequence>
<dbReference type="Proteomes" id="UP000230052">
    <property type="component" value="Unassembled WGS sequence"/>
</dbReference>
<evidence type="ECO:0000256" key="1">
    <source>
        <dbReference type="SAM" id="Phobius"/>
    </source>
</evidence>
<name>A0A2J0L1N5_9BACT</name>
<accession>A0A2J0L1N5</accession>
<organism evidence="2 3">
    <name type="scientific">Candidatus Aquitaenariimonas noxiae</name>
    <dbReference type="NCBI Taxonomy" id="1974741"/>
    <lineage>
        <taxon>Bacteria</taxon>
        <taxon>Pseudomonadati</taxon>
        <taxon>Candidatus Omnitrophota</taxon>
        <taxon>Candidatus Aquitaenariimonas</taxon>
    </lineage>
</organism>
<feature type="transmembrane region" description="Helical" evidence="1">
    <location>
        <begin position="49"/>
        <end position="69"/>
    </location>
</feature>
<evidence type="ECO:0000313" key="2">
    <source>
        <dbReference type="EMBL" id="PIU41166.1"/>
    </source>
</evidence>
<keyword evidence="1" id="KW-1133">Transmembrane helix</keyword>
<evidence type="ECO:0000313" key="3">
    <source>
        <dbReference type="Proteomes" id="UP000230052"/>
    </source>
</evidence>
<reference evidence="2 3" key="1">
    <citation type="submission" date="2017-09" db="EMBL/GenBank/DDBJ databases">
        <title>Depth-based differentiation of microbial function through sediment-hosted aquifers and enrichment of novel symbionts in the deep terrestrial subsurface.</title>
        <authorList>
            <person name="Probst A.J."/>
            <person name="Ladd B."/>
            <person name="Jarett J.K."/>
            <person name="Geller-Mcgrath D.E."/>
            <person name="Sieber C.M."/>
            <person name="Emerson J.B."/>
            <person name="Anantharaman K."/>
            <person name="Thomas B.C."/>
            <person name="Malmstrom R."/>
            <person name="Stieglmeier M."/>
            <person name="Klingl A."/>
            <person name="Woyke T."/>
            <person name="Ryan C.M."/>
            <person name="Banfield J.F."/>
        </authorList>
    </citation>
    <scope>NUCLEOTIDE SEQUENCE [LARGE SCALE GENOMIC DNA]</scope>
    <source>
        <strain evidence="2">CG07_land_8_20_14_0_80_42_15</strain>
    </source>
</reference>
<keyword evidence="1" id="KW-0472">Membrane</keyword>
<protein>
    <submittedName>
        <fullName evidence="2">Uncharacterized protein</fullName>
    </submittedName>
</protein>
<keyword evidence="1" id="KW-0812">Transmembrane</keyword>
<gene>
    <name evidence="2" type="ORF">COS99_07450</name>
</gene>
<dbReference type="EMBL" id="PEWV01000071">
    <property type="protein sequence ID" value="PIU41166.1"/>
    <property type="molecule type" value="Genomic_DNA"/>
</dbReference>
<proteinExistence type="predicted"/>
<feature type="transmembrane region" description="Helical" evidence="1">
    <location>
        <begin position="20"/>
        <end position="37"/>
    </location>
</feature>
<comment type="caution">
    <text evidence="2">The sequence shown here is derived from an EMBL/GenBank/DDBJ whole genome shotgun (WGS) entry which is preliminary data.</text>
</comment>
<dbReference type="AlphaFoldDB" id="A0A2J0L1N5"/>